<evidence type="ECO:0000313" key="1">
    <source>
        <dbReference type="EMBL" id="CAI9296047.1"/>
    </source>
</evidence>
<proteinExistence type="predicted"/>
<dbReference type="EMBL" id="OX465084">
    <property type="protein sequence ID" value="CAI9296047.1"/>
    <property type="molecule type" value="Genomic_DNA"/>
</dbReference>
<protein>
    <submittedName>
        <fullName evidence="1">Uncharacterized protein</fullName>
    </submittedName>
</protein>
<dbReference type="InterPro" id="IPR044218">
    <property type="entry name" value="SWEETIE"/>
</dbReference>
<evidence type="ECO:0000313" key="2">
    <source>
        <dbReference type="Proteomes" id="UP001177003"/>
    </source>
</evidence>
<dbReference type="Proteomes" id="UP001177003">
    <property type="component" value="Chromosome 8"/>
</dbReference>
<dbReference type="AlphaFoldDB" id="A0AA35ZQU0"/>
<keyword evidence="2" id="KW-1185">Reference proteome</keyword>
<dbReference type="GO" id="GO:0005975">
    <property type="term" value="P:carbohydrate metabolic process"/>
    <property type="evidence" value="ECO:0007669"/>
    <property type="project" value="InterPro"/>
</dbReference>
<gene>
    <name evidence="1" type="ORF">LSALG_LOCUS34953</name>
</gene>
<name>A0AA35ZQU0_LACSI</name>
<organism evidence="1 2">
    <name type="scientific">Lactuca saligna</name>
    <name type="common">Willowleaf lettuce</name>
    <dbReference type="NCBI Taxonomy" id="75948"/>
    <lineage>
        <taxon>Eukaryota</taxon>
        <taxon>Viridiplantae</taxon>
        <taxon>Streptophyta</taxon>
        <taxon>Embryophyta</taxon>
        <taxon>Tracheophyta</taxon>
        <taxon>Spermatophyta</taxon>
        <taxon>Magnoliopsida</taxon>
        <taxon>eudicotyledons</taxon>
        <taxon>Gunneridae</taxon>
        <taxon>Pentapetalae</taxon>
        <taxon>asterids</taxon>
        <taxon>campanulids</taxon>
        <taxon>Asterales</taxon>
        <taxon>Asteraceae</taxon>
        <taxon>Cichorioideae</taxon>
        <taxon>Cichorieae</taxon>
        <taxon>Lactucinae</taxon>
        <taxon>Lactuca</taxon>
    </lineage>
</organism>
<dbReference type="PANTHER" id="PTHR46975:SF2">
    <property type="entry name" value="PROTEIN SWEETIE"/>
    <property type="match status" value="1"/>
</dbReference>
<dbReference type="PANTHER" id="PTHR46975">
    <property type="entry name" value="PROTEIN SWEETIE"/>
    <property type="match status" value="1"/>
</dbReference>
<sequence>MVLKKTIIVDGDLKTGGSVVLVQRSSIEVQLEENNLKVELDSLIGQATVLAALAFVSPKLPLGYPARFPRTLLDVARKMLIEASRNTVVATVEKEVGWLLLPSLLTSMPKEEMEDQVFDIHSLWADVFSGHSQEHQANSYEDLSYKIRLA</sequence>
<accession>A0AA35ZQU0</accession>
<reference evidence="1" key="1">
    <citation type="submission" date="2023-04" db="EMBL/GenBank/DDBJ databases">
        <authorList>
            <person name="Vijverberg K."/>
            <person name="Xiong W."/>
            <person name="Schranz E."/>
        </authorList>
    </citation>
    <scope>NUCLEOTIDE SEQUENCE</scope>
</reference>